<dbReference type="GO" id="GO:0043291">
    <property type="term" value="C:RAVE complex"/>
    <property type="evidence" value="ECO:0007669"/>
    <property type="project" value="TreeGrafter"/>
</dbReference>
<feature type="region of interest" description="Disordered" evidence="1">
    <location>
        <begin position="206"/>
        <end position="227"/>
    </location>
</feature>
<evidence type="ECO:0000313" key="2">
    <source>
        <dbReference type="EMBL" id="ODQ77016.1"/>
    </source>
</evidence>
<proteinExistence type="predicted"/>
<sequence>ENERAWLIERIIKPEYPKILDTLHECVEALEDGTPNQLALSSFKSEAVKGIIVRQRHQLTKVDFILKMKGSHKSSRYESNKPIDLSQIPQALQLVFQAVERAEVLFSLTNSENIQTHMNALLEAIAFAKLALQIPEKQLFFPWHVIDSASFTPVLPPTVSLDFFVHEALLGFEVRTLEPVTESPWCTIGPDGKSYVDQMREKVKNRTQSVSNVRDGKSVPGGGSHHGATSISSFFPSFRKSKPEDYLTKCSTYNNSVVMELEKCEVSIFDPVLMKCGTKLDGLHHLVSNLYKNLKDISE</sequence>
<name>A0A1E3QH41_9ASCO</name>
<dbReference type="STRING" id="984486.A0A1E3QH41"/>
<dbReference type="AlphaFoldDB" id="A0A1E3QH41"/>
<protein>
    <submittedName>
        <fullName evidence="2">Uncharacterized protein</fullName>
    </submittedName>
</protein>
<evidence type="ECO:0000313" key="3">
    <source>
        <dbReference type="Proteomes" id="UP000094336"/>
    </source>
</evidence>
<dbReference type="Proteomes" id="UP000094336">
    <property type="component" value="Unassembled WGS sequence"/>
</dbReference>
<dbReference type="Pfam" id="PF10259">
    <property type="entry name" value="Rogdi_lz"/>
    <property type="match status" value="1"/>
</dbReference>
<dbReference type="InterPro" id="IPR028241">
    <property type="entry name" value="RAVE2/Rogdi"/>
</dbReference>
<dbReference type="EMBL" id="KV454444">
    <property type="protein sequence ID" value="ODQ77016.1"/>
    <property type="molecule type" value="Genomic_DNA"/>
</dbReference>
<dbReference type="RefSeq" id="XP_018982344.1">
    <property type="nucleotide sequence ID" value="XM_019132072.1"/>
</dbReference>
<accession>A0A1E3QH41</accession>
<organism evidence="2 3">
    <name type="scientific">Babjeviella inositovora NRRL Y-12698</name>
    <dbReference type="NCBI Taxonomy" id="984486"/>
    <lineage>
        <taxon>Eukaryota</taxon>
        <taxon>Fungi</taxon>
        <taxon>Dikarya</taxon>
        <taxon>Ascomycota</taxon>
        <taxon>Saccharomycotina</taxon>
        <taxon>Pichiomycetes</taxon>
        <taxon>Serinales incertae sedis</taxon>
        <taxon>Babjeviella</taxon>
    </lineage>
</organism>
<dbReference type="OrthoDB" id="66510at2759"/>
<feature type="non-terminal residue" evidence="2">
    <location>
        <position position="1"/>
    </location>
</feature>
<evidence type="ECO:0000256" key="1">
    <source>
        <dbReference type="SAM" id="MobiDB-lite"/>
    </source>
</evidence>
<dbReference type="PANTHER" id="PTHR13618">
    <property type="entry name" value="LEUCINE ZIPPER CONTAINING TRANSCRIPTION FACTOR LZF1"/>
    <property type="match status" value="1"/>
</dbReference>
<dbReference type="GeneID" id="30149925"/>
<reference evidence="3" key="1">
    <citation type="submission" date="2016-05" db="EMBL/GenBank/DDBJ databases">
        <title>Comparative genomics of biotechnologically important yeasts.</title>
        <authorList>
            <consortium name="DOE Joint Genome Institute"/>
            <person name="Riley R."/>
            <person name="Haridas S."/>
            <person name="Wolfe K.H."/>
            <person name="Lopes M.R."/>
            <person name="Hittinger C.T."/>
            <person name="Goker M."/>
            <person name="Salamov A."/>
            <person name="Wisecaver J."/>
            <person name="Long T.M."/>
            <person name="Aerts A.L."/>
            <person name="Barry K."/>
            <person name="Choi C."/>
            <person name="Clum A."/>
            <person name="Coughlan A.Y."/>
            <person name="Deshpande S."/>
            <person name="Douglass A.P."/>
            <person name="Hanson S.J."/>
            <person name="Klenk H.-P."/>
            <person name="Labutti K."/>
            <person name="Lapidus A."/>
            <person name="Lindquist E."/>
            <person name="Lipzen A."/>
            <person name="Meier-Kolthoff J.P."/>
            <person name="Ohm R.A."/>
            <person name="Otillar R.P."/>
            <person name="Pangilinan J."/>
            <person name="Peng Y."/>
            <person name="Rokas A."/>
            <person name="Rosa C.A."/>
            <person name="Scheuner C."/>
            <person name="Sibirny A.A."/>
            <person name="Slot J.C."/>
            <person name="Stielow J.B."/>
            <person name="Sun H."/>
            <person name="Kurtzman C.P."/>
            <person name="Blackwell M."/>
            <person name="Grigoriev I.V."/>
            <person name="Jeffries T.W."/>
        </authorList>
    </citation>
    <scope>NUCLEOTIDE SEQUENCE [LARGE SCALE GENOMIC DNA]</scope>
    <source>
        <strain evidence="3">NRRL Y-12698</strain>
    </source>
</reference>
<dbReference type="PANTHER" id="PTHR13618:SF1">
    <property type="entry name" value="PROTEIN ROGDI HOMOLOG"/>
    <property type="match status" value="1"/>
</dbReference>
<gene>
    <name evidence="2" type="ORF">BABINDRAFT_42454</name>
</gene>
<keyword evidence="3" id="KW-1185">Reference proteome</keyword>